<evidence type="ECO:0000313" key="2">
    <source>
        <dbReference type="EMBL" id="ESW23605.1"/>
    </source>
</evidence>
<dbReference type="OrthoDB" id="1932414at2759"/>
<dbReference type="PANTHER" id="PTHR36795:SF2">
    <property type="entry name" value="OS01G0938400 PROTEIN"/>
    <property type="match status" value="1"/>
</dbReference>
<dbReference type="PhylomeDB" id="V7C2S5"/>
<gene>
    <name evidence="2" type="ORF">PHAVU_004G061700g</name>
</gene>
<accession>V7C2S5</accession>
<proteinExistence type="predicted"/>
<dbReference type="AlphaFoldDB" id="V7C2S5"/>
<dbReference type="EMBL" id="CM002291">
    <property type="protein sequence ID" value="ESW23605.1"/>
    <property type="molecule type" value="Genomic_DNA"/>
</dbReference>
<keyword evidence="3" id="KW-1185">Reference proteome</keyword>
<evidence type="ECO:0000313" key="3">
    <source>
        <dbReference type="Proteomes" id="UP000000226"/>
    </source>
</evidence>
<feature type="compositionally biased region" description="Basic residues" evidence="1">
    <location>
        <begin position="38"/>
        <end position="47"/>
    </location>
</feature>
<dbReference type="OMA" id="KEGHGHF"/>
<feature type="region of interest" description="Disordered" evidence="1">
    <location>
        <begin position="24"/>
        <end position="47"/>
    </location>
</feature>
<organism evidence="2 3">
    <name type="scientific">Phaseolus vulgaris</name>
    <name type="common">Kidney bean</name>
    <name type="synonym">French bean</name>
    <dbReference type="NCBI Taxonomy" id="3885"/>
    <lineage>
        <taxon>Eukaryota</taxon>
        <taxon>Viridiplantae</taxon>
        <taxon>Streptophyta</taxon>
        <taxon>Embryophyta</taxon>
        <taxon>Tracheophyta</taxon>
        <taxon>Spermatophyta</taxon>
        <taxon>Magnoliopsida</taxon>
        <taxon>eudicotyledons</taxon>
        <taxon>Gunneridae</taxon>
        <taxon>Pentapetalae</taxon>
        <taxon>rosids</taxon>
        <taxon>fabids</taxon>
        <taxon>Fabales</taxon>
        <taxon>Fabaceae</taxon>
        <taxon>Papilionoideae</taxon>
        <taxon>50 kb inversion clade</taxon>
        <taxon>NPAAA clade</taxon>
        <taxon>indigoferoid/millettioid clade</taxon>
        <taxon>Phaseoleae</taxon>
        <taxon>Phaseolus</taxon>
    </lineage>
</organism>
<dbReference type="PANTHER" id="PTHR36795">
    <property type="entry name" value="OS01G0938400 PROTEIN"/>
    <property type="match status" value="1"/>
</dbReference>
<evidence type="ECO:0000256" key="1">
    <source>
        <dbReference type="SAM" id="MobiDB-lite"/>
    </source>
</evidence>
<reference evidence="3" key="1">
    <citation type="journal article" date="2014" name="Nat. Genet.">
        <title>A reference genome for common bean and genome-wide analysis of dual domestications.</title>
        <authorList>
            <person name="Schmutz J."/>
            <person name="McClean P.E."/>
            <person name="Mamidi S."/>
            <person name="Wu G.A."/>
            <person name="Cannon S.B."/>
            <person name="Grimwood J."/>
            <person name="Jenkins J."/>
            <person name="Shu S."/>
            <person name="Song Q."/>
            <person name="Chavarro C."/>
            <person name="Torres-Torres M."/>
            <person name="Geffroy V."/>
            <person name="Moghaddam S.M."/>
            <person name="Gao D."/>
            <person name="Abernathy B."/>
            <person name="Barry K."/>
            <person name="Blair M."/>
            <person name="Brick M.A."/>
            <person name="Chovatia M."/>
            <person name="Gepts P."/>
            <person name="Goodstein D.M."/>
            <person name="Gonzales M."/>
            <person name="Hellsten U."/>
            <person name="Hyten D.L."/>
            <person name="Jia G."/>
            <person name="Kelly J.D."/>
            <person name="Kudrna D."/>
            <person name="Lee R."/>
            <person name="Richard M.M."/>
            <person name="Miklas P.N."/>
            <person name="Osorno J.M."/>
            <person name="Rodrigues J."/>
            <person name="Thareau V."/>
            <person name="Urrea C.A."/>
            <person name="Wang M."/>
            <person name="Yu Y."/>
            <person name="Zhang M."/>
            <person name="Wing R.A."/>
            <person name="Cregan P.B."/>
            <person name="Rokhsar D.S."/>
            <person name="Jackson S.A."/>
        </authorList>
    </citation>
    <scope>NUCLEOTIDE SEQUENCE [LARGE SCALE GENOMIC DNA]</scope>
    <source>
        <strain evidence="3">cv. G19833</strain>
    </source>
</reference>
<protein>
    <submittedName>
        <fullName evidence="2">Uncharacterized protein</fullName>
    </submittedName>
</protein>
<sequence length="120" mass="13942">MSSVQMVSASAINFKVPYQILGHDDPLSDGERDERVNQRPKKWGRPRGVPLRRRFRVKVGSWRRVWMIKKLMLVCAKVKKRFKEGHGHFGELFAGNYVFTQINPTSLKYLEKKLAQAKVS</sequence>
<name>V7C2S5_PHAVU</name>
<feature type="compositionally biased region" description="Basic and acidic residues" evidence="1">
    <location>
        <begin position="24"/>
        <end position="37"/>
    </location>
</feature>
<dbReference type="Gramene" id="ESW23605">
    <property type="protein sequence ID" value="ESW23605"/>
    <property type="gene ID" value="PHAVU_004G061700g"/>
</dbReference>
<dbReference type="Proteomes" id="UP000000226">
    <property type="component" value="Chromosome 4"/>
</dbReference>